<evidence type="ECO:0008006" key="3">
    <source>
        <dbReference type="Google" id="ProtNLM"/>
    </source>
</evidence>
<name>A0A5D2GRD2_GOSDA</name>
<keyword evidence="2" id="KW-1185">Reference proteome</keyword>
<dbReference type="Proteomes" id="UP000323506">
    <property type="component" value="Chromosome A05"/>
</dbReference>
<gene>
    <name evidence="1" type="ORF">ES288_A05G403000v1</name>
</gene>
<evidence type="ECO:0000313" key="2">
    <source>
        <dbReference type="Proteomes" id="UP000323506"/>
    </source>
</evidence>
<reference evidence="1 2" key="1">
    <citation type="submission" date="2019-06" db="EMBL/GenBank/DDBJ databases">
        <title>WGS assembly of Gossypium darwinii.</title>
        <authorList>
            <person name="Chen Z.J."/>
            <person name="Sreedasyam A."/>
            <person name="Ando A."/>
            <person name="Song Q."/>
            <person name="De L."/>
            <person name="Hulse-Kemp A."/>
            <person name="Ding M."/>
            <person name="Ye W."/>
            <person name="Kirkbride R."/>
            <person name="Jenkins J."/>
            <person name="Plott C."/>
            <person name="Lovell J."/>
            <person name="Lin Y.-M."/>
            <person name="Vaughn R."/>
            <person name="Liu B."/>
            <person name="Li W."/>
            <person name="Simpson S."/>
            <person name="Scheffler B."/>
            <person name="Saski C."/>
            <person name="Grover C."/>
            <person name="Hu G."/>
            <person name="Conover J."/>
            <person name="Carlson J."/>
            <person name="Shu S."/>
            <person name="Boston L."/>
            <person name="Williams M."/>
            <person name="Peterson D."/>
            <person name="Mcgee K."/>
            <person name="Jones D."/>
            <person name="Wendel J."/>
            <person name="Stelly D."/>
            <person name="Grimwood J."/>
            <person name="Schmutz J."/>
        </authorList>
    </citation>
    <scope>NUCLEOTIDE SEQUENCE [LARGE SCALE GENOMIC DNA]</scope>
    <source>
        <strain evidence="1">1808015.09</strain>
    </source>
</reference>
<organism evidence="1 2">
    <name type="scientific">Gossypium darwinii</name>
    <name type="common">Darwin's cotton</name>
    <name type="synonym">Gossypium barbadense var. darwinii</name>
    <dbReference type="NCBI Taxonomy" id="34276"/>
    <lineage>
        <taxon>Eukaryota</taxon>
        <taxon>Viridiplantae</taxon>
        <taxon>Streptophyta</taxon>
        <taxon>Embryophyta</taxon>
        <taxon>Tracheophyta</taxon>
        <taxon>Spermatophyta</taxon>
        <taxon>Magnoliopsida</taxon>
        <taxon>eudicotyledons</taxon>
        <taxon>Gunneridae</taxon>
        <taxon>Pentapetalae</taxon>
        <taxon>rosids</taxon>
        <taxon>malvids</taxon>
        <taxon>Malvales</taxon>
        <taxon>Malvaceae</taxon>
        <taxon>Malvoideae</taxon>
        <taxon>Gossypium</taxon>
    </lineage>
</organism>
<accession>A0A5D2GRD2</accession>
<proteinExistence type="predicted"/>
<dbReference type="EMBL" id="CM017692">
    <property type="protein sequence ID" value="TYH20090.1"/>
    <property type="molecule type" value="Genomic_DNA"/>
</dbReference>
<evidence type="ECO:0000313" key="1">
    <source>
        <dbReference type="EMBL" id="TYH20090.1"/>
    </source>
</evidence>
<sequence length="175" mass="21341">MYSLNGQIARKLKGVLKKCNGDNCNFLDNRIIECKERIKVLDETSNQRKLSEKELEELKRLNFDVWDAIKFKESIWRQKSRMMWLKEGDANTTFFHRAVKIKAKRKIVYRIKIGRFWCNEPRELKKRVYDFFKNHFQSRSRNWKMEMELNFRILKDIEIEKLEEPFSREEIKGAV</sequence>
<protein>
    <recommendedName>
        <fullName evidence="3">Reverse transcriptase zinc-binding domain-containing protein</fullName>
    </recommendedName>
</protein>
<dbReference type="AlphaFoldDB" id="A0A5D2GRD2"/>